<keyword evidence="1" id="KW-0001">2Fe-2S</keyword>
<accession>H5SHY5</accession>
<dbReference type="GO" id="GO:0051537">
    <property type="term" value="F:2 iron, 2 sulfur cluster binding"/>
    <property type="evidence" value="ECO:0007669"/>
    <property type="project" value="UniProtKB-KW"/>
</dbReference>
<dbReference type="PANTHER" id="PTHR21496">
    <property type="entry name" value="FERREDOXIN-RELATED"/>
    <property type="match status" value="1"/>
</dbReference>
<evidence type="ECO:0000313" key="7">
    <source>
        <dbReference type="EMBL" id="BAL57084.1"/>
    </source>
</evidence>
<dbReference type="Gene3D" id="2.102.10.10">
    <property type="entry name" value="Rieske [2Fe-2S] iron-sulphur domain"/>
    <property type="match status" value="1"/>
</dbReference>
<keyword evidence="4" id="KW-0411">Iron-sulfur</keyword>
<keyword evidence="3" id="KW-0408">Iron</keyword>
<evidence type="ECO:0000256" key="2">
    <source>
        <dbReference type="ARBA" id="ARBA00022723"/>
    </source>
</evidence>
<dbReference type="AlphaFoldDB" id="H5SHY5"/>
<protein>
    <submittedName>
        <fullName evidence="6">Rieske 2Fe-2S family protein</fullName>
    </submittedName>
</protein>
<keyword evidence="2" id="KW-0479">Metal-binding</keyword>
<dbReference type="EMBL" id="AP011766">
    <property type="protein sequence ID" value="BAL57084.1"/>
    <property type="molecule type" value="Genomic_DNA"/>
</dbReference>
<evidence type="ECO:0000313" key="6">
    <source>
        <dbReference type="EMBL" id="BAL55771.1"/>
    </source>
</evidence>
<organism evidence="6">
    <name type="scientific">uncultured Acetothermia bacterium</name>
    <dbReference type="NCBI Taxonomy" id="236499"/>
    <lineage>
        <taxon>Bacteria</taxon>
        <taxon>Candidatus Bipolaricaulota</taxon>
        <taxon>environmental samples</taxon>
    </lineage>
</organism>
<sequence>MSKKIKVATVGELAPGQYKSLEIGDERIALFNIAGKFYALKDVCTHDGGILTGGTLRGYIIECPRHGAQFDVRTGAVVRLPAYVGVETYPVSVEGNDIYISVE</sequence>
<dbReference type="InterPro" id="IPR036922">
    <property type="entry name" value="Rieske_2Fe-2S_sf"/>
</dbReference>
<reference evidence="6" key="1">
    <citation type="journal article" date="2005" name="Environ. Microbiol.">
        <title>Genetic and functional properties of uncultivated thermophilic crenarchaeotes from a subsurface gold mine as revealed by analysis of genome fragments.</title>
        <authorList>
            <person name="Nunoura T."/>
            <person name="Hirayama H."/>
            <person name="Takami H."/>
            <person name="Oida H."/>
            <person name="Nishi S."/>
            <person name="Shimamura S."/>
            <person name="Suzuki Y."/>
            <person name="Inagaki F."/>
            <person name="Takai K."/>
            <person name="Nealson K.H."/>
            <person name="Horikoshi K."/>
        </authorList>
    </citation>
    <scope>NUCLEOTIDE SEQUENCE</scope>
</reference>
<dbReference type="SUPFAM" id="SSF50022">
    <property type="entry name" value="ISP domain"/>
    <property type="match status" value="1"/>
</dbReference>
<evidence type="ECO:0000259" key="5">
    <source>
        <dbReference type="PROSITE" id="PS51296"/>
    </source>
</evidence>
<dbReference type="EMBL" id="AP011729">
    <property type="protein sequence ID" value="BAL55771.1"/>
    <property type="molecule type" value="Genomic_DNA"/>
</dbReference>
<reference evidence="6" key="2">
    <citation type="journal article" date="2012" name="PLoS ONE">
        <title>A Deeply Branching Thermophilic Bacterium with an Ancient Acetyl-CoA Pathway Dominates a Subsurface Ecosystem.</title>
        <authorList>
            <person name="Takami H."/>
            <person name="Noguchi H."/>
            <person name="Takaki Y."/>
            <person name="Uchiyama I."/>
            <person name="Toyoda A."/>
            <person name="Nishi S."/>
            <person name="Chee G.-J."/>
            <person name="Arai W."/>
            <person name="Nunoura T."/>
            <person name="Itoh T."/>
            <person name="Hattori M."/>
            <person name="Takai K."/>
        </authorList>
    </citation>
    <scope>NUCLEOTIDE SEQUENCE</scope>
</reference>
<dbReference type="CDD" id="cd03528">
    <property type="entry name" value="Rieske_RO_ferredoxin"/>
    <property type="match status" value="1"/>
</dbReference>
<evidence type="ECO:0000256" key="4">
    <source>
        <dbReference type="ARBA" id="ARBA00023014"/>
    </source>
</evidence>
<feature type="domain" description="Rieske" evidence="5">
    <location>
        <begin position="5"/>
        <end position="100"/>
    </location>
</feature>
<dbReference type="PANTHER" id="PTHR21496:SF23">
    <property type="entry name" value="3-PHENYLPROPIONATE_CINNAMIC ACID DIOXYGENASE FERREDOXIN SUBUNIT"/>
    <property type="match status" value="1"/>
</dbReference>
<evidence type="ECO:0000256" key="3">
    <source>
        <dbReference type="ARBA" id="ARBA00023004"/>
    </source>
</evidence>
<dbReference type="Pfam" id="PF00355">
    <property type="entry name" value="Rieske"/>
    <property type="match status" value="1"/>
</dbReference>
<evidence type="ECO:0000256" key="1">
    <source>
        <dbReference type="ARBA" id="ARBA00022714"/>
    </source>
</evidence>
<name>H5SHY5_9BACT</name>
<dbReference type="PROSITE" id="PS51296">
    <property type="entry name" value="RIESKE"/>
    <property type="match status" value="1"/>
</dbReference>
<gene>
    <name evidence="6" type="ORF">HGMM_F31E01C07</name>
    <name evidence="7" type="ORF">HGMM_F47C08C05</name>
</gene>
<proteinExistence type="predicted"/>
<dbReference type="InterPro" id="IPR017941">
    <property type="entry name" value="Rieske_2Fe-2S"/>
</dbReference>
<dbReference type="GO" id="GO:0046872">
    <property type="term" value="F:metal ion binding"/>
    <property type="evidence" value="ECO:0007669"/>
    <property type="project" value="UniProtKB-KW"/>
</dbReference>